<protein>
    <recommendedName>
        <fullName evidence="4">Membrane-associated protein</fullName>
    </recommendedName>
</protein>
<dbReference type="Proteomes" id="UP000794436">
    <property type="component" value="Unassembled WGS sequence"/>
</dbReference>
<keyword evidence="1" id="KW-0732">Signal</keyword>
<reference evidence="2" key="1">
    <citation type="submission" date="2019-03" db="EMBL/GenBank/DDBJ databases">
        <title>Long read genome sequence of the mycoparasitic Pythium oligandrum ATCC 38472 isolated from sugarbeet rhizosphere.</title>
        <authorList>
            <person name="Gaulin E."/>
        </authorList>
    </citation>
    <scope>NUCLEOTIDE SEQUENCE</scope>
    <source>
        <strain evidence="2">ATCC 38472_TT</strain>
    </source>
</reference>
<evidence type="ECO:0000256" key="1">
    <source>
        <dbReference type="SAM" id="SignalP"/>
    </source>
</evidence>
<keyword evidence="3" id="KW-1185">Reference proteome</keyword>
<gene>
    <name evidence="2" type="ORF">Poli38472_008311</name>
</gene>
<dbReference type="EMBL" id="SPLM01000037">
    <property type="protein sequence ID" value="TMW65669.1"/>
    <property type="molecule type" value="Genomic_DNA"/>
</dbReference>
<comment type="caution">
    <text evidence="2">The sequence shown here is derived from an EMBL/GenBank/DDBJ whole genome shotgun (WGS) entry which is preliminary data.</text>
</comment>
<dbReference type="AlphaFoldDB" id="A0A8K1FLW6"/>
<dbReference type="OrthoDB" id="127077at2759"/>
<evidence type="ECO:0008006" key="4">
    <source>
        <dbReference type="Google" id="ProtNLM"/>
    </source>
</evidence>
<name>A0A8K1FLW6_PYTOL</name>
<organism evidence="2 3">
    <name type="scientific">Pythium oligandrum</name>
    <name type="common">Mycoparasitic fungus</name>
    <dbReference type="NCBI Taxonomy" id="41045"/>
    <lineage>
        <taxon>Eukaryota</taxon>
        <taxon>Sar</taxon>
        <taxon>Stramenopiles</taxon>
        <taxon>Oomycota</taxon>
        <taxon>Peronosporomycetes</taxon>
        <taxon>Pythiales</taxon>
        <taxon>Pythiaceae</taxon>
        <taxon>Pythium</taxon>
    </lineage>
</organism>
<feature type="chain" id="PRO_5035475140" description="Membrane-associated protein" evidence="1">
    <location>
        <begin position="27"/>
        <end position="358"/>
    </location>
</feature>
<sequence length="358" mass="39412">MWSSCVRVFIVGFAVLTTLWSKEASAALTITSTKVVVPDLVGLLYPQHAEHSVQFGSSKSATTYSAAFTTSPSLPTCDSTSFCLDVVVHSAFEFDPFVLVAYESKYPIASETFGNAAVVNEYPNVRPVVEGSGESGAGTGGNPGYLETLWRFNAVNGAQKIDVVFRLRQLSQWNSQKDQAIVHIATQVVDDFTSTTSVDAYVVYGNARIQHKTSQVQQNQVRLDIDITRNASQPNVGSEDAYPLVPIDVSPRTLLWSYGESTCLECTALLYGCTPEDVSSDSCTFGSSTAPLPSCLRSTYGLTSAWFVEMLSYTAGYQVPIKNWIDTCLRNIFNEEFGLDLQWSMRRWFNATRNHLAR</sequence>
<evidence type="ECO:0000313" key="2">
    <source>
        <dbReference type="EMBL" id="TMW65669.1"/>
    </source>
</evidence>
<evidence type="ECO:0000313" key="3">
    <source>
        <dbReference type="Proteomes" id="UP000794436"/>
    </source>
</evidence>
<proteinExistence type="predicted"/>
<feature type="signal peptide" evidence="1">
    <location>
        <begin position="1"/>
        <end position="26"/>
    </location>
</feature>
<accession>A0A8K1FLW6</accession>